<feature type="domain" description="BetI-type transcriptional repressor C-terminal" evidence="1">
    <location>
        <begin position="54"/>
        <end position="161"/>
    </location>
</feature>
<dbReference type="Gene3D" id="1.10.357.10">
    <property type="entry name" value="Tetracycline Repressor, domain 2"/>
    <property type="match status" value="1"/>
</dbReference>
<reference evidence="3" key="1">
    <citation type="journal article" date="2019" name="Int. J. Syst. Evol. Microbiol.">
        <title>The Global Catalogue of Microorganisms (GCM) 10K type strain sequencing project: providing services to taxonomists for standard genome sequencing and annotation.</title>
        <authorList>
            <consortium name="The Broad Institute Genomics Platform"/>
            <consortium name="The Broad Institute Genome Sequencing Center for Infectious Disease"/>
            <person name="Wu L."/>
            <person name="Ma J."/>
        </authorList>
    </citation>
    <scope>NUCLEOTIDE SEQUENCE [LARGE SCALE GENOMIC DNA]</scope>
    <source>
        <strain evidence="3">NBRC 112502</strain>
    </source>
</reference>
<sequence length="165" mass="18855">MVTVREVAQLTGYSTAVVSHYFRNKAELMFLIFQDTLCQTQARLDHAIAARLPLSKCLEVLLPMDSESRDTWKIWFAFWNMTLSEPDFHAEQLTRTEHVLTIIAQLIREEPGFLPDAVLGEDLRARRVYAMLVGIAVQATHDPARWPRARQCQVLESELATWAAA</sequence>
<dbReference type="EMBL" id="BSOS01000053">
    <property type="protein sequence ID" value="GLR67102.1"/>
    <property type="molecule type" value="Genomic_DNA"/>
</dbReference>
<dbReference type="Proteomes" id="UP001156641">
    <property type="component" value="Unassembled WGS sequence"/>
</dbReference>
<evidence type="ECO:0000313" key="3">
    <source>
        <dbReference type="Proteomes" id="UP001156641"/>
    </source>
</evidence>
<gene>
    <name evidence="2" type="ORF">GCM10010909_17830</name>
</gene>
<keyword evidence="3" id="KW-1185">Reference proteome</keyword>
<dbReference type="SUPFAM" id="SSF48498">
    <property type="entry name" value="Tetracyclin repressor-like, C-terminal domain"/>
    <property type="match status" value="1"/>
</dbReference>
<dbReference type="InterPro" id="IPR009057">
    <property type="entry name" value="Homeodomain-like_sf"/>
</dbReference>
<dbReference type="InterPro" id="IPR039538">
    <property type="entry name" value="BetI_C"/>
</dbReference>
<dbReference type="InterPro" id="IPR036271">
    <property type="entry name" value="Tet_transcr_reg_TetR-rel_C_sf"/>
</dbReference>
<dbReference type="SUPFAM" id="SSF46689">
    <property type="entry name" value="Homeodomain-like"/>
    <property type="match status" value="1"/>
</dbReference>
<evidence type="ECO:0000313" key="2">
    <source>
        <dbReference type="EMBL" id="GLR67102.1"/>
    </source>
</evidence>
<accession>A0ABQ6A938</accession>
<protein>
    <recommendedName>
        <fullName evidence="1">BetI-type transcriptional repressor C-terminal domain-containing protein</fullName>
    </recommendedName>
</protein>
<name>A0ABQ6A938_9PROT</name>
<evidence type="ECO:0000259" key="1">
    <source>
        <dbReference type="Pfam" id="PF13977"/>
    </source>
</evidence>
<organism evidence="2 3">
    <name type="scientific">Acidocella aquatica</name>
    <dbReference type="NCBI Taxonomy" id="1922313"/>
    <lineage>
        <taxon>Bacteria</taxon>
        <taxon>Pseudomonadati</taxon>
        <taxon>Pseudomonadota</taxon>
        <taxon>Alphaproteobacteria</taxon>
        <taxon>Acetobacterales</taxon>
        <taxon>Acidocellaceae</taxon>
        <taxon>Acidocella</taxon>
    </lineage>
</organism>
<dbReference type="Pfam" id="PF13977">
    <property type="entry name" value="TetR_C_6"/>
    <property type="match status" value="1"/>
</dbReference>
<proteinExistence type="predicted"/>
<comment type="caution">
    <text evidence="2">The sequence shown here is derived from an EMBL/GenBank/DDBJ whole genome shotgun (WGS) entry which is preliminary data.</text>
</comment>